<dbReference type="Proteomes" id="UP000712600">
    <property type="component" value="Unassembled WGS sequence"/>
</dbReference>
<sequence>MCVKEPFRIGTALKLYDLHKEAYSIYLKQMPCIGAEGTTYMIRKRIKEDDTVTLEEDSENFLLASAVEVAKTCEPRELSVACPMRSTFPSLTLTVTAASVATKPCPCLASPLANSSFHHHHL</sequence>
<dbReference type="AlphaFoldDB" id="A0A8S9RG46"/>
<evidence type="ECO:0000313" key="2">
    <source>
        <dbReference type="Proteomes" id="UP000712600"/>
    </source>
</evidence>
<organism evidence="1 2">
    <name type="scientific">Brassica cretica</name>
    <name type="common">Mustard</name>
    <dbReference type="NCBI Taxonomy" id="69181"/>
    <lineage>
        <taxon>Eukaryota</taxon>
        <taxon>Viridiplantae</taxon>
        <taxon>Streptophyta</taxon>
        <taxon>Embryophyta</taxon>
        <taxon>Tracheophyta</taxon>
        <taxon>Spermatophyta</taxon>
        <taxon>Magnoliopsida</taxon>
        <taxon>eudicotyledons</taxon>
        <taxon>Gunneridae</taxon>
        <taxon>Pentapetalae</taxon>
        <taxon>rosids</taxon>
        <taxon>malvids</taxon>
        <taxon>Brassicales</taxon>
        <taxon>Brassicaceae</taxon>
        <taxon>Brassiceae</taxon>
        <taxon>Brassica</taxon>
    </lineage>
</organism>
<dbReference type="EMBL" id="QGKX02000095">
    <property type="protein sequence ID" value="KAF3571853.1"/>
    <property type="molecule type" value="Genomic_DNA"/>
</dbReference>
<comment type="caution">
    <text evidence="1">The sequence shown here is derived from an EMBL/GenBank/DDBJ whole genome shotgun (WGS) entry which is preliminary data.</text>
</comment>
<name>A0A8S9RG46_BRACR</name>
<accession>A0A8S9RG46</accession>
<proteinExistence type="predicted"/>
<gene>
    <name evidence="1" type="ORF">F2Q69_00061081</name>
</gene>
<reference evidence="1" key="1">
    <citation type="submission" date="2019-12" db="EMBL/GenBank/DDBJ databases">
        <title>Genome sequencing and annotation of Brassica cretica.</title>
        <authorList>
            <person name="Studholme D.J."/>
            <person name="Sarris P."/>
        </authorList>
    </citation>
    <scope>NUCLEOTIDE SEQUENCE</scope>
    <source>
        <strain evidence="1">PFS-109/04</strain>
        <tissue evidence="1">Leaf</tissue>
    </source>
</reference>
<evidence type="ECO:0000313" key="1">
    <source>
        <dbReference type="EMBL" id="KAF3571853.1"/>
    </source>
</evidence>
<protein>
    <submittedName>
        <fullName evidence="1">Uncharacterized protein</fullName>
    </submittedName>
</protein>